<sequence>MFDKIAKVIKLSLQVATTLAALSVGAAMVQTTVVLHQSTGGVQQFEELLLDLRAGLSGTLEHTDATLMRIAQASDEWAKASQEQRQYWAKNSRQAGRVLREAEKTLASFRTDILPQLAKSLENTDANMQEVAEEVSAAVQALQPVLKNLAEASANAARITGDPSIPATLQSTEKIAQEVAGAAENINKTTAHIEKKVKQMTKPANLAKRAGLFLLQLIGSVGSFFQGIVK</sequence>
<protein>
    <submittedName>
        <fullName evidence="1">Uncharacterized protein</fullName>
    </submittedName>
</protein>
<evidence type="ECO:0000313" key="1">
    <source>
        <dbReference type="EMBL" id="KKN21153.1"/>
    </source>
</evidence>
<reference evidence="1" key="1">
    <citation type="journal article" date="2015" name="Nature">
        <title>Complex archaea that bridge the gap between prokaryotes and eukaryotes.</title>
        <authorList>
            <person name="Spang A."/>
            <person name="Saw J.H."/>
            <person name="Jorgensen S.L."/>
            <person name="Zaremba-Niedzwiedzka K."/>
            <person name="Martijn J."/>
            <person name="Lind A.E."/>
            <person name="van Eijk R."/>
            <person name="Schleper C."/>
            <person name="Guy L."/>
            <person name="Ettema T.J."/>
        </authorList>
    </citation>
    <scope>NUCLEOTIDE SEQUENCE</scope>
</reference>
<dbReference type="AlphaFoldDB" id="A0A0F9RVB9"/>
<accession>A0A0F9RVB9</accession>
<gene>
    <name evidence="1" type="ORF">LCGC14_0928330</name>
</gene>
<comment type="caution">
    <text evidence="1">The sequence shown here is derived from an EMBL/GenBank/DDBJ whole genome shotgun (WGS) entry which is preliminary data.</text>
</comment>
<proteinExistence type="predicted"/>
<organism evidence="1">
    <name type="scientific">marine sediment metagenome</name>
    <dbReference type="NCBI Taxonomy" id="412755"/>
    <lineage>
        <taxon>unclassified sequences</taxon>
        <taxon>metagenomes</taxon>
        <taxon>ecological metagenomes</taxon>
    </lineage>
</organism>
<dbReference type="EMBL" id="LAZR01003175">
    <property type="protein sequence ID" value="KKN21153.1"/>
    <property type="molecule type" value="Genomic_DNA"/>
</dbReference>
<name>A0A0F9RVB9_9ZZZZ</name>